<evidence type="ECO:0000256" key="6">
    <source>
        <dbReference type="ARBA" id="ARBA00023136"/>
    </source>
</evidence>
<keyword evidence="5 7" id="KW-1133">Transmembrane helix</keyword>
<dbReference type="Pfam" id="PF14416">
    <property type="entry name" value="PMR5N"/>
    <property type="match status" value="1"/>
</dbReference>
<dbReference type="PANTHER" id="PTHR32285">
    <property type="entry name" value="PROTEIN TRICHOME BIREFRINGENCE-LIKE 9-RELATED"/>
    <property type="match status" value="1"/>
</dbReference>
<evidence type="ECO:0000259" key="9">
    <source>
        <dbReference type="Pfam" id="PF14416"/>
    </source>
</evidence>
<dbReference type="GO" id="GO:0016020">
    <property type="term" value="C:membrane"/>
    <property type="evidence" value="ECO:0007669"/>
    <property type="project" value="UniProtKB-SubCell"/>
</dbReference>
<evidence type="ECO:0000256" key="2">
    <source>
        <dbReference type="ARBA" id="ARBA00007727"/>
    </source>
</evidence>
<dbReference type="EnsemblPlants" id="KRH41295">
    <property type="protein sequence ID" value="KRH41295"/>
    <property type="gene ID" value="GLYMA_08G021600"/>
</dbReference>
<dbReference type="EMBL" id="CM000841">
    <property type="protein sequence ID" value="KRH41295.1"/>
    <property type="molecule type" value="Genomic_DNA"/>
</dbReference>
<dbReference type="GO" id="GO:0005794">
    <property type="term" value="C:Golgi apparatus"/>
    <property type="evidence" value="ECO:0000318"/>
    <property type="project" value="GO_Central"/>
</dbReference>
<dbReference type="InterPro" id="IPR025846">
    <property type="entry name" value="TBL_N"/>
</dbReference>
<evidence type="ECO:0000313" key="10">
    <source>
        <dbReference type="EMBL" id="KRH41295.1"/>
    </source>
</evidence>
<dbReference type="HOGENOM" id="CLU_020953_6_4_1"/>
<dbReference type="RefSeq" id="XP_006584757.1">
    <property type="nucleotide sequence ID" value="XM_006584694.4"/>
</dbReference>
<evidence type="ECO:0000256" key="3">
    <source>
        <dbReference type="ARBA" id="ARBA00022692"/>
    </source>
</evidence>
<comment type="subcellular location">
    <subcellularLocation>
        <location evidence="1">Membrane</location>
        <topology evidence="1">Single-pass membrane protein</topology>
    </subcellularLocation>
</comment>
<dbReference type="PaxDb" id="3847-GLYMA08G02536.1"/>
<dbReference type="KEGG" id="gmx:100779118"/>
<organism evidence="11">
    <name type="scientific">Glycine max</name>
    <name type="common">Soybean</name>
    <name type="synonym">Glycine hispida</name>
    <dbReference type="NCBI Taxonomy" id="3847"/>
    <lineage>
        <taxon>Eukaryota</taxon>
        <taxon>Viridiplantae</taxon>
        <taxon>Streptophyta</taxon>
        <taxon>Embryophyta</taxon>
        <taxon>Tracheophyta</taxon>
        <taxon>Spermatophyta</taxon>
        <taxon>Magnoliopsida</taxon>
        <taxon>eudicotyledons</taxon>
        <taxon>Gunneridae</taxon>
        <taxon>Pentapetalae</taxon>
        <taxon>rosids</taxon>
        <taxon>fabids</taxon>
        <taxon>Fabales</taxon>
        <taxon>Fabaceae</taxon>
        <taxon>Papilionoideae</taxon>
        <taxon>50 kb inversion clade</taxon>
        <taxon>NPAAA clade</taxon>
        <taxon>indigoferoid/millettioid clade</taxon>
        <taxon>Phaseoleae</taxon>
        <taxon>Glycine</taxon>
        <taxon>Glycine subgen. Soja</taxon>
    </lineage>
</organism>
<evidence type="ECO:0000256" key="7">
    <source>
        <dbReference type="SAM" id="Phobius"/>
    </source>
</evidence>
<comment type="similarity">
    <text evidence="2">Belongs to the PC-esterase family. TBL subfamily.</text>
</comment>
<dbReference type="OrthoDB" id="630188at2759"/>
<feature type="domain" description="Trichome birefringence-like N-terminal" evidence="9">
    <location>
        <begin position="119"/>
        <end position="172"/>
    </location>
</feature>
<evidence type="ECO:0000313" key="12">
    <source>
        <dbReference type="Proteomes" id="UP000008827"/>
    </source>
</evidence>
<dbReference type="GeneID" id="100779118"/>
<dbReference type="SMR" id="K7L4I5"/>
<reference evidence="11" key="2">
    <citation type="submission" date="2018-02" db="UniProtKB">
        <authorList>
            <consortium name="EnsemblPlants"/>
        </authorList>
    </citation>
    <scope>IDENTIFICATION</scope>
    <source>
        <strain evidence="11">Williams 82</strain>
    </source>
</reference>
<keyword evidence="12" id="KW-1185">Reference proteome</keyword>
<feature type="transmembrane region" description="Helical" evidence="7">
    <location>
        <begin position="21"/>
        <end position="40"/>
    </location>
</feature>
<accession>K7L4I5</accession>
<dbReference type="GO" id="GO:0016413">
    <property type="term" value="F:O-acetyltransferase activity"/>
    <property type="evidence" value="ECO:0000318"/>
    <property type="project" value="GO_Central"/>
</dbReference>
<feature type="domain" description="Trichome birefringence-like C-terminal" evidence="8">
    <location>
        <begin position="173"/>
        <end position="477"/>
    </location>
</feature>
<dbReference type="Gramene" id="KRH41295">
    <property type="protein sequence ID" value="KRH41295"/>
    <property type="gene ID" value="GLYMA_08G021600"/>
</dbReference>
<evidence type="ECO:0000256" key="4">
    <source>
        <dbReference type="ARBA" id="ARBA00022968"/>
    </source>
</evidence>
<dbReference type="InterPro" id="IPR026057">
    <property type="entry name" value="TBL_C"/>
</dbReference>
<protein>
    <submittedName>
        <fullName evidence="10 11">Uncharacterized protein</fullName>
    </submittedName>
</protein>
<dbReference type="PANTHER" id="PTHR32285:SF219">
    <property type="entry name" value="PROTEIN TRICHOME BIREFRINGENCE-LIKE 24"/>
    <property type="match status" value="1"/>
</dbReference>
<dbReference type="eggNOG" id="ENOG502QSJI">
    <property type="taxonomic scope" value="Eukaryota"/>
</dbReference>
<name>K7L4I5_SOYBN</name>
<reference evidence="10" key="3">
    <citation type="submission" date="2018-07" db="EMBL/GenBank/DDBJ databases">
        <title>WGS assembly of Glycine max.</title>
        <authorList>
            <person name="Schmutz J."/>
            <person name="Cannon S."/>
            <person name="Schlueter J."/>
            <person name="Ma J."/>
            <person name="Mitros T."/>
            <person name="Nelson W."/>
            <person name="Hyten D."/>
            <person name="Song Q."/>
            <person name="Thelen J."/>
            <person name="Cheng J."/>
            <person name="Xu D."/>
            <person name="Hellsten U."/>
            <person name="May G."/>
            <person name="Yu Y."/>
            <person name="Sakurai T."/>
            <person name="Umezawa T."/>
            <person name="Bhattacharyya M."/>
            <person name="Sandhu D."/>
            <person name="Valliyodan B."/>
            <person name="Lindquist E."/>
            <person name="Peto M."/>
            <person name="Grant D."/>
            <person name="Shu S."/>
            <person name="Goodstein D."/>
            <person name="Barry K."/>
            <person name="Futrell-Griggs M."/>
            <person name="Abernathy B."/>
            <person name="Du J."/>
            <person name="Tian Z."/>
            <person name="Zhu L."/>
            <person name="Gill N."/>
            <person name="Joshi T."/>
            <person name="Libault M."/>
            <person name="Sethuraman A."/>
            <person name="Zhang X."/>
            <person name="Shinozaki K."/>
            <person name="Nguyen H."/>
            <person name="Wing R."/>
            <person name="Cregan P."/>
            <person name="Specht J."/>
            <person name="Grimwood J."/>
            <person name="Rokhsar D."/>
            <person name="Stacey G."/>
            <person name="Shoemaker R."/>
            <person name="Jackson S."/>
        </authorList>
    </citation>
    <scope>NUCLEOTIDE SEQUENCE</scope>
    <source>
        <tissue evidence="10">Callus</tissue>
    </source>
</reference>
<dbReference type="InterPro" id="IPR029962">
    <property type="entry name" value="TBL"/>
</dbReference>
<keyword evidence="6 7" id="KW-0472">Membrane</keyword>
<dbReference type="Pfam" id="PF13839">
    <property type="entry name" value="PC-Esterase"/>
    <property type="match status" value="1"/>
</dbReference>
<keyword evidence="4" id="KW-0735">Signal-anchor</keyword>
<evidence type="ECO:0000259" key="8">
    <source>
        <dbReference type="Pfam" id="PF13839"/>
    </source>
</evidence>
<keyword evidence="3 7" id="KW-0812">Transmembrane</keyword>
<proteinExistence type="inferred from homology"/>
<gene>
    <name evidence="11" type="primary">LOC100779118</name>
    <name evidence="10" type="ORF">GLYMA_08G021600</name>
</gene>
<dbReference type="Proteomes" id="UP000008827">
    <property type="component" value="Chromosome 8"/>
</dbReference>
<dbReference type="AlphaFoldDB" id="K7L4I5"/>
<evidence type="ECO:0000256" key="1">
    <source>
        <dbReference type="ARBA" id="ARBA00004167"/>
    </source>
</evidence>
<evidence type="ECO:0000256" key="5">
    <source>
        <dbReference type="ARBA" id="ARBA00022989"/>
    </source>
</evidence>
<dbReference type="OMA" id="IYHENAN"/>
<evidence type="ECO:0000313" key="11">
    <source>
        <dbReference type="EnsemblPlants" id="KRH41295"/>
    </source>
</evidence>
<sequence>MRMDYLKQKFPFNHKNFFLKSLLTIFFLGLAFCILFYHSLSPLISPVLESPFPEKVTLPEPQNPPQTSTVLEHVPELLPVPQHPTILEHAPELLPVPETPTILEHAPETEDQLSPTDSKKCDYFSGDWVPNPSGPAYTNESCDLIVSHQNCLKNGRPDTEFLYWRWAPRDCDLPQFDPERFLNMMWNRAWALVGDSISLNHVQSLLCILAKILLSWFQCQMLEVEQPVLFYYNKENRCKSWRFPSYNFSMSLIWSPFLVEAAIFEDENGVSSSNVELHLDKLDSKWTDQYLDFDYIIFSTGKWFLKSAIYYENDTILGCHFCPKRNLTELGFNLAYRKALKLVMNFIVSSNHKGVIFFRTFTPDHFENMEWFNGGTCNRTAPIKEGEMEMKYLSKMLRDVELDEVGKAASEASKNGVNLKLVDIAPLSLLRPDGHPGPYRQFHPFEEDQNASKVQNDCLHWCLPGPIDSWNDIIMDMIVNE</sequence>
<reference evidence="10 11" key="1">
    <citation type="journal article" date="2010" name="Nature">
        <title>Genome sequence of the palaeopolyploid soybean.</title>
        <authorList>
            <person name="Schmutz J."/>
            <person name="Cannon S.B."/>
            <person name="Schlueter J."/>
            <person name="Ma J."/>
            <person name="Mitros T."/>
            <person name="Nelson W."/>
            <person name="Hyten D.L."/>
            <person name="Song Q."/>
            <person name="Thelen J.J."/>
            <person name="Cheng J."/>
            <person name="Xu D."/>
            <person name="Hellsten U."/>
            <person name="May G.D."/>
            <person name="Yu Y."/>
            <person name="Sakurai T."/>
            <person name="Umezawa T."/>
            <person name="Bhattacharyya M.K."/>
            <person name="Sandhu D."/>
            <person name="Valliyodan B."/>
            <person name="Lindquist E."/>
            <person name="Peto M."/>
            <person name="Grant D."/>
            <person name="Shu S."/>
            <person name="Goodstein D."/>
            <person name="Barry K."/>
            <person name="Futrell-Griggs M."/>
            <person name="Abernathy B."/>
            <person name="Du J."/>
            <person name="Tian Z."/>
            <person name="Zhu L."/>
            <person name="Gill N."/>
            <person name="Joshi T."/>
            <person name="Libault M."/>
            <person name="Sethuraman A."/>
            <person name="Zhang X.-C."/>
            <person name="Shinozaki K."/>
            <person name="Nguyen H.T."/>
            <person name="Wing R.A."/>
            <person name="Cregan P."/>
            <person name="Specht J."/>
            <person name="Grimwood J."/>
            <person name="Rokhsar D."/>
            <person name="Stacey G."/>
            <person name="Shoemaker R.C."/>
            <person name="Jackson S.A."/>
        </authorList>
    </citation>
    <scope>NUCLEOTIDE SEQUENCE [LARGE SCALE GENOMIC DNA]</scope>
    <source>
        <strain evidence="11">cv. Williams 82</strain>
        <tissue evidence="10">Callus</tissue>
    </source>
</reference>